<dbReference type="EMBL" id="SZPU01000015">
    <property type="protein sequence ID" value="TKI71643.1"/>
    <property type="molecule type" value="Genomic_DNA"/>
</dbReference>
<keyword evidence="2" id="KW-1185">Reference proteome</keyword>
<dbReference type="AlphaFoldDB" id="A0A4V5TME8"/>
<protein>
    <submittedName>
        <fullName evidence="1">Uncharacterized protein</fullName>
    </submittedName>
</protein>
<comment type="caution">
    <text evidence="1">The sequence shown here is derived from an EMBL/GenBank/DDBJ whole genome shotgun (WGS) entry which is preliminary data.</text>
</comment>
<name>A0A4V5TME8_9BACI</name>
<evidence type="ECO:0000313" key="1">
    <source>
        <dbReference type="EMBL" id="TKI71643.1"/>
    </source>
</evidence>
<dbReference type="Proteomes" id="UP000308744">
    <property type="component" value="Unassembled WGS sequence"/>
</dbReference>
<accession>A0A4V5TME8</accession>
<dbReference type="RefSeq" id="WP_107894603.1">
    <property type="nucleotide sequence ID" value="NZ_PYWM01000004.1"/>
</dbReference>
<gene>
    <name evidence="1" type="ORF">FC756_04520</name>
</gene>
<reference evidence="1 2" key="1">
    <citation type="submission" date="2019-04" db="EMBL/GenBank/DDBJ databases">
        <title>Lysinibacillus genome sequencing.</title>
        <authorList>
            <person name="Dunlap C."/>
        </authorList>
    </citation>
    <scope>NUCLEOTIDE SEQUENCE [LARGE SCALE GENOMIC DNA]</scope>
    <source>
        <strain evidence="1 2">CCTCC AB 2010389</strain>
    </source>
</reference>
<sequence length="145" mass="15988">MAIYNYRRGSTNTTNLTKEQLLQLEHATFSGAEYLLSIANHSTIQDKLKNIYPGNLTKVFGISSLSTIATRLSLIYEGMPRSSRNSVVTAAKDAVKNFSDIFNNADSNGAKLVTVNITYYELFNATTGVTSLTLPVKVTATRYHK</sequence>
<evidence type="ECO:0000313" key="2">
    <source>
        <dbReference type="Proteomes" id="UP000308744"/>
    </source>
</evidence>
<proteinExistence type="predicted"/>
<organism evidence="1 2">
    <name type="scientific">Lysinibacillus mangiferihumi</name>
    <dbReference type="NCBI Taxonomy" id="1130819"/>
    <lineage>
        <taxon>Bacteria</taxon>
        <taxon>Bacillati</taxon>
        <taxon>Bacillota</taxon>
        <taxon>Bacilli</taxon>
        <taxon>Bacillales</taxon>
        <taxon>Bacillaceae</taxon>
        <taxon>Lysinibacillus</taxon>
    </lineage>
</organism>